<keyword evidence="2" id="KW-0238">DNA-binding</keyword>
<dbReference type="PANTHER" id="PTHR30055:SF234">
    <property type="entry name" value="HTH-TYPE TRANSCRIPTIONAL REGULATOR BETI"/>
    <property type="match status" value="1"/>
</dbReference>
<dbReference type="AlphaFoldDB" id="A0A644Z7I0"/>
<evidence type="ECO:0000256" key="2">
    <source>
        <dbReference type="ARBA" id="ARBA00023125"/>
    </source>
</evidence>
<gene>
    <name evidence="5" type="ORF">SDC9_82833</name>
</gene>
<dbReference type="GO" id="GO:0000976">
    <property type="term" value="F:transcription cis-regulatory region binding"/>
    <property type="evidence" value="ECO:0007669"/>
    <property type="project" value="TreeGrafter"/>
</dbReference>
<protein>
    <recommendedName>
        <fullName evidence="4">HTH tetR-type domain-containing protein</fullName>
    </recommendedName>
</protein>
<dbReference type="Pfam" id="PF00440">
    <property type="entry name" value="TetR_N"/>
    <property type="match status" value="1"/>
</dbReference>
<keyword evidence="3" id="KW-0804">Transcription</keyword>
<dbReference type="InterPro" id="IPR050109">
    <property type="entry name" value="HTH-type_TetR-like_transc_reg"/>
</dbReference>
<dbReference type="InterPro" id="IPR009057">
    <property type="entry name" value="Homeodomain-like_sf"/>
</dbReference>
<dbReference type="PANTHER" id="PTHR30055">
    <property type="entry name" value="HTH-TYPE TRANSCRIPTIONAL REGULATOR RUTR"/>
    <property type="match status" value="1"/>
</dbReference>
<evidence type="ECO:0000313" key="5">
    <source>
        <dbReference type="EMBL" id="MPM36238.1"/>
    </source>
</evidence>
<reference evidence="5" key="1">
    <citation type="submission" date="2019-08" db="EMBL/GenBank/DDBJ databases">
        <authorList>
            <person name="Kucharzyk K."/>
            <person name="Murdoch R.W."/>
            <person name="Higgins S."/>
            <person name="Loffler F."/>
        </authorList>
    </citation>
    <scope>NUCLEOTIDE SEQUENCE</scope>
</reference>
<evidence type="ECO:0000259" key="4">
    <source>
        <dbReference type="PROSITE" id="PS50977"/>
    </source>
</evidence>
<evidence type="ECO:0000256" key="3">
    <source>
        <dbReference type="ARBA" id="ARBA00023163"/>
    </source>
</evidence>
<dbReference type="PROSITE" id="PS50977">
    <property type="entry name" value="HTH_TETR_2"/>
    <property type="match status" value="1"/>
</dbReference>
<dbReference type="GO" id="GO:0003700">
    <property type="term" value="F:DNA-binding transcription factor activity"/>
    <property type="evidence" value="ECO:0007669"/>
    <property type="project" value="TreeGrafter"/>
</dbReference>
<keyword evidence="1" id="KW-0805">Transcription regulation</keyword>
<sequence length="228" mass="25903">MEINKSLPKSERILLAAADVFSRKGYLQATLDEIIEIADTGKGTVYNYFKNKDNLFYTLVSKINEPFVTALQTIAVSEASPFLKLELYLKEMLDFLRTNDTLWQVLFYEMMGANRGWYFIHDHVTKEERLVVKWGAGPTQEEAERVTRYSELIGSSFRILEDIMQEGVDTGAFKPSPENKGVHYAARHLYGGVAMAVFFGNDREESSSTVAKIIADRFLFGFANPVNE</sequence>
<accession>A0A644Z7I0</accession>
<comment type="caution">
    <text evidence="5">The sequence shown here is derived from an EMBL/GenBank/DDBJ whole genome shotgun (WGS) entry which is preliminary data.</text>
</comment>
<feature type="domain" description="HTH tetR-type" evidence="4">
    <location>
        <begin position="7"/>
        <end position="67"/>
    </location>
</feature>
<name>A0A644Z7I0_9ZZZZ</name>
<organism evidence="5">
    <name type="scientific">bioreactor metagenome</name>
    <dbReference type="NCBI Taxonomy" id="1076179"/>
    <lineage>
        <taxon>unclassified sequences</taxon>
        <taxon>metagenomes</taxon>
        <taxon>ecological metagenomes</taxon>
    </lineage>
</organism>
<dbReference type="PRINTS" id="PR00455">
    <property type="entry name" value="HTHTETR"/>
</dbReference>
<dbReference type="EMBL" id="VSSQ01007543">
    <property type="protein sequence ID" value="MPM36238.1"/>
    <property type="molecule type" value="Genomic_DNA"/>
</dbReference>
<dbReference type="Gene3D" id="1.10.357.10">
    <property type="entry name" value="Tetracycline Repressor, domain 2"/>
    <property type="match status" value="1"/>
</dbReference>
<evidence type="ECO:0000256" key="1">
    <source>
        <dbReference type="ARBA" id="ARBA00023015"/>
    </source>
</evidence>
<dbReference type="Gene3D" id="1.10.10.60">
    <property type="entry name" value="Homeodomain-like"/>
    <property type="match status" value="1"/>
</dbReference>
<dbReference type="InterPro" id="IPR001647">
    <property type="entry name" value="HTH_TetR"/>
</dbReference>
<proteinExistence type="predicted"/>
<dbReference type="SUPFAM" id="SSF46689">
    <property type="entry name" value="Homeodomain-like"/>
    <property type="match status" value="1"/>
</dbReference>